<reference evidence="1" key="1">
    <citation type="submission" date="2018-05" db="EMBL/GenBank/DDBJ databases">
        <authorList>
            <person name="Lanie J.A."/>
            <person name="Ng W.-L."/>
            <person name="Kazmierczak K.M."/>
            <person name="Andrzejewski T.M."/>
            <person name="Davidsen T.M."/>
            <person name="Wayne K.J."/>
            <person name="Tettelin H."/>
            <person name="Glass J.I."/>
            <person name="Rusch D."/>
            <person name="Podicherti R."/>
            <person name="Tsui H.-C.T."/>
            <person name="Winkler M.E."/>
        </authorList>
    </citation>
    <scope>NUCLEOTIDE SEQUENCE</scope>
</reference>
<evidence type="ECO:0000313" key="1">
    <source>
        <dbReference type="EMBL" id="SVE44079.1"/>
    </source>
</evidence>
<dbReference type="AlphaFoldDB" id="A0A383DIC9"/>
<feature type="non-terminal residue" evidence="1">
    <location>
        <position position="198"/>
    </location>
</feature>
<sequence>MTHYEVEEVYSFLKIKSFNGGSHYLHELYERVNKTFNKFNSDNSETIEYRLNDYGYRSDNNYNDLFYSNKSEDYILGIGCSHTEGIGVKNEDTWLEKLGKMTGMKTVNLGLTSGTVDYCNYQLIQLYQESTLTEQLRLGKPWKNHNMPIHVFVLAPPDGRFSIINGDEMSFFQDWNFAELNTFEPGRQGELVYRVKDE</sequence>
<name>A0A383DIC9_9ZZZZ</name>
<accession>A0A383DIC9</accession>
<organism evidence="1">
    <name type="scientific">marine metagenome</name>
    <dbReference type="NCBI Taxonomy" id="408172"/>
    <lineage>
        <taxon>unclassified sequences</taxon>
        <taxon>metagenomes</taxon>
        <taxon>ecological metagenomes</taxon>
    </lineage>
</organism>
<proteinExistence type="predicted"/>
<gene>
    <name evidence="1" type="ORF">METZ01_LOCUS496933</name>
</gene>
<dbReference type="EMBL" id="UINC01217471">
    <property type="protein sequence ID" value="SVE44079.1"/>
    <property type="molecule type" value="Genomic_DNA"/>
</dbReference>
<protein>
    <submittedName>
        <fullName evidence="1">Uncharacterized protein</fullName>
    </submittedName>
</protein>